<comment type="caution">
    <text evidence="1">The sequence shown here is derived from an EMBL/GenBank/DDBJ whole genome shotgun (WGS) entry which is preliminary data.</text>
</comment>
<keyword evidence="2" id="KW-1185">Reference proteome</keyword>
<organism evidence="1 2">
    <name type="scientific">Tetraparma gracilis</name>
    <dbReference type="NCBI Taxonomy" id="2962635"/>
    <lineage>
        <taxon>Eukaryota</taxon>
        <taxon>Sar</taxon>
        <taxon>Stramenopiles</taxon>
        <taxon>Ochrophyta</taxon>
        <taxon>Bolidophyceae</taxon>
        <taxon>Parmales</taxon>
        <taxon>Triparmaceae</taxon>
        <taxon>Tetraparma</taxon>
    </lineage>
</organism>
<gene>
    <name evidence="1" type="ORF">TeGR_g10825</name>
</gene>
<protein>
    <submittedName>
        <fullName evidence="1">Uncharacterized protein</fullName>
    </submittedName>
</protein>
<evidence type="ECO:0000313" key="2">
    <source>
        <dbReference type="Proteomes" id="UP001165060"/>
    </source>
</evidence>
<accession>A0ABQ6M838</accession>
<proteinExistence type="predicted"/>
<dbReference type="EMBL" id="BRYB01002539">
    <property type="protein sequence ID" value="GMI21394.1"/>
    <property type="molecule type" value="Genomic_DNA"/>
</dbReference>
<evidence type="ECO:0000313" key="1">
    <source>
        <dbReference type="EMBL" id="GMI21394.1"/>
    </source>
</evidence>
<sequence length="144" mass="14814">MPDSSSALIGAPHVTMGQYACRGAAQAAGDNAAWLIDSGMGSPNGVIDVLYVVVPCPHARFVQQWMAVDPNARVIGWLFGDNGRGPKRGFFPHGWKPARNLRVVVRFFVVGTENGAFANTVEAAVNVPGTAQPAAAAGAAGAGA</sequence>
<reference evidence="1 2" key="1">
    <citation type="journal article" date="2023" name="Commun. Biol.">
        <title>Genome analysis of Parmales, the sister group of diatoms, reveals the evolutionary specialization of diatoms from phago-mixotrophs to photoautotrophs.</title>
        <authorList>
            <person name="Ban H."/>
            <person name="Sato S."/>
            <person name="Yoshikawa S."/>
            <person name="Yamada K."/>
            <person name="Nakamura Y."/>
            <person name="Ichinomiya M."/>
            <person name="Sato N."/>
            <person name="Blanc-Mathieu R."/>
            <person name="Endo H."/>
            <person name="Kuwata A."/>
            <person name="Ogata H."/>
        </authorList>
    </citation>
    <scope>NUCLEOTIDE SEQUENCE [LARGE SCALE GENOMIC DNA]</scope>
</reference>
<dbReference type="Proteomes" id="UP001165060">
    <property type="component" value="Unassembled WGS sequence"/>
</dbReference>
<name>A0ABQ6M838_9STRA</name>